<sequence>MFFGKDSSACYPMEHGAQVKDPCCDVFERSPNNSLKNKIYYILVHILLLSLPKKLVIYEYIGRVVINKESSHIVGVIKGKFSLGQENVEEEQGLREMRRKCHSSAIISTKPEHIKNKEVAQGVSGNVESLNNNKKNHLFFAFMQHLKKNDSRGNEIIEGLRKEKPLQDAHDISKTVNNDYVIPKETVQQLRQKVMNESRQPSTPKANPTHDFVIPREPVDSEKTPTSVRSRKCLMTASRDSTSSTLANRISLDVGFCEKQNNDVLFYSLVEYLCSVLCHRRWKSVEITSSGKVLSFLLNIPVVFFPGLQNLRALFLENTSYKWQVSSIDVRREYKEPDVRSCDSRSSNCGSTVRRNIPCGRIRDLANLFEKMSEDVGVVSRRGKSLPPTTQRPKFRRARSVPKTSDTFLHDDSKVDSRNLLKQLESREPIQESPLSLKSSQNLSDGRVHSNRQHLKLGEHVTPTTEQDEIVSTDSRVDLRRTSTPVLNRVDRVPSLAEMIMFFDSGGLANAFGCVTSIPSHENSAVLHDQFYKNRASSICHKREYHDEQSAVVKITSPPGRCAFSKNLTTLNSNEPIYAKVCRVSASRLPSASINISPCQEHDGLSSIGHETLSERTSTVLKHDGHDGCGVIRIDDSSYLPAVPPIPSGTSMVHDFHTPKEISKHQKFSIADYQNIQRVQNMGRTGLDVPARFPPLTAPTPGIGVSTWYSCPETLDALIHCAICNEKTKREKVMTIWRLPKYLTIHLKRFEFLRYERRMRKCKRVITFPLKQFDPASFVDGKKGKSKYECIAIANHYGQLSSGYFIAYARGSGDKWLLLNDCSVKEVNEDEVDRADAYLLFFERMD</sequence>
<feature type="compositionally biased region" description="Polar residues" evidence="3">
    <location>
        <begin position="196"/>
        <end position="206"/>
    </location>
</feature>
<dbReference type="InterPro" id="IPR050185">
    <property type="entry name" value="Ub_carboxyl-term_hydrolase"/>
</dbReference>
<feature type="compositionally biased region" description="Basic and acidic residues" evidence="3">
    <location>
        <begin position="213"/>
        <end position="223"/>
    </location>
</feature>
<dbReference type="PANTHER" id="PTHR21646">
    <property type="entry name" value="UBIQUITIN CARBOXYL-TERMINAL HYDROLASE"/>
    <property type="match status" value="1"/>
</dbReference>
<feature type="region of interest" description="Disordered" evidence="3">
    <location>
        <begin position="379"/>
        <end position="412"/>
    </location>
</feature>
<dbReference type="FunFam" id="3.90.70.10:FF:000178">
    <property type="entry name" value="Ubiquitin carboxyl-terminal hydrolase cyk-3"/>
    <property type="match status" value="1"/>
</dbReference>
<proteinExistence type="predicted"/>
<organism evidence="5 6">
    <name type="scientific">Dictyocaulus viviparus</name>
    <name type="common">Bovine lungworm</name>
    <dbReference type="NCBI Taxonomy" id="29172"/>
    <lineage>
        <taxon>Eukaryota</taxon>
        <taxon>Metazoa</taxon>
        <taxon>Ecdysozoa</taxon>
        <taxon>Nematoda</taxon>
        <taxon>Chromadorea</taxon>
        <taxon>Rhabditida</taxon>
        <taxon>Rhabditina</taxon>
        <taxon>Rhabditomorpha</taxon>
        <taxon>Strongyloidea</taxon>
        <taxon>Metastrongylidae</taxon>
        <taxon>Dictyocaulus</taxon>
    </lineage>
</organism>
<dbReference type="Gene3D" id="3.90.70.10">
    <property type="entry name" value="Cysteine proteinases"/>
    <property type="match status" value="1"/>
</dbReference>
<evidence type="ECO:0000313" key="6">
    <source>
        <dbReference type="Proteomes" id="UP000053766"/>
    </source>
</evidence>
<comment type="catalytic activity">
    <reaction evidence="1">
        <text>Thiol-dependent hydrolysis of ester, thioester, amide, peptide and isopeptide bonds formed by the C-terminal Gly of ubiquitin (a 76-residue protein attached to proteins as an intracellular targeting signal).</text>
        <dbReference type="EC" id="3.4.19.12"/>
    </reaction>
</comment>
<evidence type="ECO:0000259" key="4">
    <source>
        <dbReference type="PROSITE" id="PS50235"/>
    </source>
</evidence>
<feature type="region of interest" description="Disordered" evidence="3">
    <location>
        <begin position="425"/>
        <end position="467"/>
    </location>
</feature>
<evidence type="ECO:0000256" key="3">
    <source>
        <dbReference type="SAM" id="MobiDB-lite"/>
    </source>
</evidence>
<dbReference type="InterPro" id="IPR001394">
    <property type="entry name" value="Peptidase_C19_UCH"/>
</dbReference>
<dbReference type="PROSITE" id="PS50235">
    <property type="entry name" value="USP_3"/>
    <property type="match status" value="1"/>
</dbReference>
<dbReference type="PANTHER" id="PTHR21646:SF23">
    <property type="entry name" value="UBIQUITIN CARBOXYL-TERMINAL HYDROLASE USP2"/>
    <property type="match status" value="1"/>
</dbReference>
<name>A0A0D8XED5_DICVI</name>
<dbReference type="STRING" id="29172.A0A0D8XED5"/>
<protein>
    <recommendedName>
        <fullName evidence="2">ubiquitinyl hydrolase 1</fullName>
        <ecNumber evidence="2">3.4.19.12</ecNumber>
    </recommendedName>
</protein>
<feature type="compositionally biased region" description="Polar residues" evidence="3">
    <location>
        <begin position="433"/>
        <end position="444"/>
    </location>
</feature>
<dbReference type="InterPro" id="IPR038765">
    <property type="entry name" value="Papain-like_cys_pep_sf"/>
</dbReference>
<reference evidence="5 6" key="1">
    <citation type="submission" date="2013-11" db="EMBL/GenBank/DDBJ databases">
        <title>Draft genome of the bovine lungworm Dictyocaulus viviparus.</title>
        <authorList>
            <person name="Mitreva M."/>
        </authorList>
    </citation>
    <scope>NUCLEOTIDE SEQUENCE [LARGE SCALE GENOMIC DNA]</scope>
    <source>
        <strain evidence="5 6">HannoverDv2000</strain>
    </source>
</reference>
<dbReference type="OrthoDB" id="5915976at2759"/>
<gene>
    <name evidence="5" type="ORF">DICVIV_11879</name>
</gene>
<reference evidence="6" key="2">
    <citation type="journal article" date="2016" name="Sci. Rep.">
        <title>Dictyocaulus viviparus genome, variome and transcriptome elucidate lungworm biology and support future intervention.</title>
        <authorList>
            <person name="McNulty S.N."/>
            <person name="Strube C."/>
            <person name="Rosa B.A."/>
            <person name="Martin J.C."/>
            <person name="Tyagi R."/>
            <person name="Choi Y.J."/>
            <person name="Wang Q."/>
            <person name="Hallsworth Pepin K."/>
            <person name="Zhang X."/>
            <person name="Ozersky P."/>
            <person name="Wilson R.K."/>
            <person name="Sternberg P.W."/>
            <person name="Gasser R.B."/>
            <person name="Mitreva M."/>
        </authorList>
    </citation>
    <scope>NUCLEOTIDE SEQUENCE [LARGE SCALE GENOMIC DNA]</scope>
    <source>
        <strain evidence="6">HannoverDv2000</strain>
    </source>
</reference>
<dbReference type="EMBL" id="KN716705">
    <property type="protein sequence ID" value="KJH42122.1"/>
    <property type="molecule type" value="Genomic_DNA"/>
</dbReference>
<evidence type="ECO:0000256" key="1">
    <source>
        <dbReference type="ARBA" id="ARBA00000707"/>
    </source>
</evidence>
<accession>A0A0D8XED5</accession>
<feature type="region of interest" description="Disordered" evidence="3">
    <location>
        <begin position="196"/>
        <end position="228"/>
    </location>
</feature>
<evidence type="ECO:0000256" key="2">
    <source>
        <dbReference type="ARBA" id="ARBA00012759"/>
    </source>
</evidence>
<dbReference type="Proteomes" id="UP000053766">
    <property type="component" value="Unassembled WGS sequence"/>
</dbReference>
<dbReference type="GO" id="GO:0004843">
    <property type="term" value="F:cysteine-type deubiquitinase activity"/>
    <property type="evidence" value="ECO:0007669"/>
    <property type="project" value="UniProtKB-EC"/>
</dbReference>
<dbReference type="GO" id="GO:0016579">
    <property type="term" value="P:protein deubiquitination"/>
    <property type="evidence" value="ECO:0007669"/>
    <property type="project" value="InterPro"/>
</dbReference>
<evidence type="ECO:0000313" key="5">
    <source>
        <dbReference type="EMBL" id="KJH42122.1"/>
    </source>
</evidence>
<dbReference type="InterPro" id="IPR028889">
    <property type="entry name" value="USP"/>
</dbReference>
<keyword evidence="5" id="KW-0378">Hydrolase</keyword>
<dbReference type="AlphaFoldDB" id="A0A0D8XED5"/>
<dbReference type="EC" id="3.4.19.12" evidence="2"/>
<dbReference type="SUPFAM" id="SSF54001">
    <property type="entry name" value="Cysteine proteinases"/>
    <property type="match status" value="1"/>
</dbReference>
<feature type="domain" description="USP" evidence="4">
    <location>
        <begin position="306"/>
        <end position="845"/>
    </location>
</feature>
<dbReference type="Pfam" id="PF00443">
    <property type="entry name" value="UCH"/>
    <property type="match status" value="1"/>
</dbReference>
<keyword evidence="6" id="KW-1185">Reference proteome</keyword>